<protein>
    <submittedName>
        <fullName evidence="1">Uncharacterized protein</fullName>
    </submittedName>
</protein>
<accession>A0A844XSD4</accession>
<dbReference type="EMBL" id="WTYC01000004">
    <property type="protein sequence ID" value="MXO48530.1"/>
    <property type="molecule type" value="Genomic_DNA"/>
</dbReference>
<name>A0A844XSD4_9SPHN</name>
<reference evidence="1 2" key="1">
    <citation type="submission" date="2019-12" db="EMBL/GenBank/DDBJ databases">
        <title>Genomic-based taxomic classification of the family Erythrobacteraceae.</title>
        <authorList>
            <person name="Xu L."/>
        </authorList>
    </citation>
    <scope>NUCLEOTIDE SEQUENCE [LARGE SCALE GENOMIC DNA]</scope>
    <source>
        <strain evidence="1 2">DSM 17792</strain>
    </source>
</reference>
<comment type="caution">
    <text evidence="1">The sequence shown here is derived from an EMBL/GenBank/DDBJ whole genome shotgun (WGS) entry which is preliminary data.</text>
</comment>
<sequence length="106" mass="11849">MWLAWRLIVPSVRAETSHRADLIEIGFNLAKACADTLDVFRDGLIENVTSQDSCQERPSEPPSSRLNEGFNNQILAFRQAQLATFEVKLSARIDCDIAICEVVELA</sequence>
<dbReference type="RefSeq" id="WP_160728080.1">
    <property type="nucleotide sequence ID" value="NZ_WTYC01000004.1"/>
</dbReference>
<gene>
    <name evidence="1" type="ORF">GRI69_09695</name>
</gene>
<dbReference type="AlphaFoldDB" id="A0A844XSD4"/>
<evidence type="ECO:0000313" key="2">
    <source>
        <dbReference type="Proteomes" id="UP000448199"/>
    </source>
</evidence>
<dbReference type="Proteomes" id="UP000448199">
    <property type="component" value="Unassembled WGS sequence"/>
</dbReference>
<proteinExistence type="predicted"/>
<keyword evidence="2" id="KW-1185">Reference proteome</keyword>
<organism evidence="1 2">
    <name type="scientific">Qipengyuania vulgaris</name>
    <dbReference type="NCBI Taxonomy" id="291985"/>
    <lineage>
        <taxon>Bacteria</taxon>
        <taxon>Pseudomonadati</taxon>
        <taxon>Pseudomonadota</taxon>
        <taxon>Alphaproteobacteria</taxon>
        <taxon>Sphingomonadales</taxon>
        <taxon>Erythrobacteraceae</taxon>
        <taxon>Qipengyuania</taxon>
    </lineage>
</organism>
<evidence type="ECO:0000313" key="1">
    <source>
        <dbReference type="EMBL" id="MXO48530.1"/>
    </source>
</evidence>